<dbReference type="GO" id="GO:0003879">
    <property type="term" value="F:ATP phosphoribosyltransferase activity"/>
    <property type="evidence" value="ECO:0007669"/>
    <property type="project" value="UniProtKB-UniRule"/>
</dbReference>
<dbReference type="GO" id="GO:0005737">
    <property type="term" value="C:cytoplasm"/>
    <property type="evidence" value="ECO:0007669"/>
    <property type="project" value="UniProtKB-SubCell"/>
</dbReference>
<dbReference type="Proteomes" id="UP000325372">
    <property type="component" value="Unassembled WGS sequence"/>
</dbReference>
<evidence type="ECO:0000256" key="9">
    <source>
        <dbReference type="ARBA" id="ARBA00022605"/>
    </source>
</evidence>
<comment type="similarity">
    <text evidence="5 18">Belongs to the ATP phosphoribosyltransferase family. Long subfamily.</text>
</comment>
<keyword evidence="14 18" id="KW-0067">ATP-binding</keyword>
<evidence type="ECO:0000256" key="13">
    <source>
        <dbReference type="ARBA" id="ARBA00022741"/>
    </source>
</evidence>
<dbReference type="SUPFAM" id="SSF54913">
    <property type="entry name" value="GlnB-like"/>
    <property type="match status" value="1"/>
</dbReference>
<keyword evidence="12 18" id="KW-0479">Metal-binding</keyword>
<evidence type="ECO:0000256" key="6">
    <source>
        <dbReference type="ARBA" id="ARBA00011946"/>
    </source>
</evidence>
<comment type="function">
    <text evidence="17 18">Catalyzes the condensation of ATP and 5-phosphoribose 1-diphosphate to form N'-(5'-phosphoribosyl)-ATP (PR-ATP). Has a crucial role in the pathway because the rate of histidine biosynthesis seems to be controlled primarily by regulation of HisG enzymatic activity.</text>
</comment>
<comment type="subcellular location">
    <subcellularLocation>
        <location evidence="3 18">Cytoplasm</location>
    </subcellularLocation>
</comment>
<evidence type="ECO:0000256" key="11">
    <source>
        <dbReference type="ARBA" id="ARBA00022679"/>
    </source>
</evidence>
<dbReference type="SUPFAM" id="SSF53850">
    <property type="entry name" value="Periplasmic binding protein-like II"/>
    <property type="match status" value="1"/>
</dbReference>
<dbReference type="FunFam" id="3.40.190.10:FF:000008">
    <property type="entry name" value="ATP phosphoribosyltransferase"/>
    <property type="match status" value="1"/>
</dbReference>
<comment type="cofactor">
    <cofactor evidence="2 18">
        <name>Mg(2+)</name>
        <dbReference type="ChEBI" id="CHEBI:18420"/>
    </cofactor>
</comment>
<keyword evidence="10 18" id="KW-0328">Glycosyltransferase</keyword>
<organism evidence="21 22">
    <name type="scientific">Marinihelvus fidelis</name>
    <dbReference type="NCBI Taxonomy" id="2613842"/>
    <lineage>
        <taxon>Bacteria</taxon>
        <taxon>Pseudomonadati</taxon>
        <taxon>Pseudomonadota</taxon>
        <taxon>Gammaproteobacteria</taxon>
        <taxon>Chromatiales</taxon>
        <taxon>Wenzhouxiangellaceae</taxon>
        <taxon>Marinihelvus</taxon>
    </lineage>
</organism>
<dbReference type="NCBIfam" id="TIGR00070">
    <property type="entry name" value="hisG"/>
    <property type="match status" value="1"/>
</dbReference>
<dbReference type="HAMAP" id="MF_00079">
    <property type="entry name" value="HisG_Long"/>
    <property type="match status" value="1"/>
</dbReference>
<evidence type="ECO:0000313" key="22">
    <source>
        <dbReference type="Proteomes" id="UP000325372"/>
    </source>
</evidence>
<feature type="domain" description="ATP phosphoribosyltransferase catalytic" evidence="19">
    <location>
        <begin position="51"/>
        <end position="212"/>
    </location>
</feature>
<evidence type="ECO:0000256" key="8">
    <source>
        <dbReference type="ARBA" id="ARBA00022490"/>
    </source>
</evidence>
<dbReference type="InterPro" id="IPR001348">
    <property type="entry name" value="ATP_PRibTrfase_HisG"/>
</dbReference>
<dbReference type="GO" id="GO:0005524">
    <property type="term" value="F:ATP binding"/>
    <property type="evidence" value="ECO:0007669"/>
    <property type="project" value="UniProtKB-KW"/>
</dbReference>
<dbReference type="FunFam" id="3.30.70.120:FF:000002">
    <property type="entry name" value="ATP phosphoribosyltransferase"/>
    <property type="match status" value="1"/>
</dbReference>
<dbReference type="InterPro" id="IPR018198">
    <property type="entry name" value="ATP_PRibTrfase_CS"/>
</dbReference>
<dbReference type="InterPro" id="IPR020621">
    <property type="entry name" value="ATP-PRT_HisG_long"/>
</dbReference>
<evidence type="ECO:0000313" key="21">
    <source>
        <dbReference type="EMBL" id="KAA9131382.1"/>
    </source>
</evidence>
<dbReference type="Pfam" id="PF08029">
    <property type="entry name" value="HisG_C"/>
    <property type="match status" value="1"/>
</dbReference>
<dbReference type="InterPro" id="IPR013820">
    <property type="entry name" value="ATP_PRibTrfase_cat"/>
</dbReference>
<evidence type="ECO:0000256" key="5">
    <source>
        <dbReference type="ARBA" id="ARBA00007955"/>
    </source>
</evidence>
<keyword evidence="11 18" id="KW-0808">Transferase</keyword>
<protein>
    <recommendedName>
        <fullName evidence="7 18">ATP phosphoribosyltransferase</fullName>
        <shortName evidence="18">ATP-PRT</shortName>
        <shortName evidence="18">ATP-PRTase</shortName>
        <ecNumber evidence="6 18">2.4.2.17</ecNumber>
    </recommendedName>
</protein>
<proteinExistence type="inferred from homology"/>
<dbReference type="RefSeq" id="WP_150864032.1">
    <property type="nucleotide sequence ID" value="NZ_VYXP01000005.1"/>
</dbReference>
<evidence type="ECO:0000256" key="18">
    <source>
        <dbReference type="HAMAP-Rule" id="MF_00079"/>
    </source>
</evidence>
<keyword evidence="16 18" id="KW-0368">Histidine biosynthesis</keyword>
<dbReference type="Pfam" id="PF01634">
    <property type="entry name" value="HisG"/>
    <property type="match status" value="1"/>
</dbReference>
<evidence type="ECO:0000256" key="14">
    <source>
        <dbReference type="ARBA" id="ARBA00022840"/>
    </source>
</evidence>
<gene>
    <name evidence="18" type="primary">hisG</name>
    <name evidence="21" type="ORF">F3N42_08655</name>
</gene>
<comment type="catalytic activity">
    <reaction evidence="1 18">
        <text>1-(5-phospho-beta-D-ribosyl)-ATP + diphosphate = 5-phospho-alpha-D-ribose 1-diphosphate + ATP</text>
        <dbReference type="Rhea" id="RHEA:18473"/>
        <dbReference type="ChEBI" id="CHEBI:30616"/>
        <dbReference type="ChEBI" id="CHEBI:33019"/>
        <dbReference type="ChEBI" id="CHEBI:58017"/>
        <dbReference type="ChEBI" id="CHEBI:73183"/>
        <dbReference type="EC" id="2.4.2.17"/>
    </reaction>
</comment>
<evidence type="ECO:0000256" key="2">
    <source>
        <dbReference type="ARBA" id="ARBA00001946"/>
    </source>
</evidence>
<evidence type="ECO:0000259" key="19">
    <source>
        <dbReference type="Pfam" id="PF01634"/>
    </source>
</evidence>
<dbReference type="UniPathway" id="UPA00031">
    <property type="reaction ID" value="UER00006"/>
</dbReference>
<dbReference type="PANTHER" id="PTHR21403">
    <property type="entry name" value="ATP PHOSPHORIBOSYLTRANSFERASE ATP-PRTASE"/>
    <property type="match status" value="1"/>
</dbReference>
<name>A0A5N0T8W8_9GAMM</name>
<dbReference type="GO" id="GO:0000105">
    <property type="term" value="P:L-histidine biosynthetic process"/>
    <property type="evidence" value="ECO:0007669"/>
    <property type="project" value="UniProtKB-UniRule"/>
</dbReference>
<keyword evidence="8 18" id="KW-0963">Cytoplasm</keyword>
<dbReference type="GO" id="GO:0000287">
    <property type="term" value="F:magnesium ion binding"/>
    <property type="evidence" value="ECO:0007669"/>
    <property type="project" value="UniProtKB-UniRule"/>
</dbReference>
<evidence type="ECO:0000256" key="4">
    <source>
        <dbReference type="ARBA" id="ARBA00004667"/>
    </source>
</evidence>
<evidence type="ECO:0000256" key="15">
    <source>
        <dbReference type="ARBA" id="ARBA00022842"/>
    </source>
</evidence>
<evidence type="ECO:0000256" key="16">
    <source>
        <dbReference type="ARBA" id="ARBA00023102"/>
    </source>
</evidence>
<evidence type="ECO:0000256" key="12">
    <source>
        <dbReference type="ARBA" id="ARBA00022723"/>
    </source>
</evidence>
<accession>A0A5N0T8W8</accession>
<dbReference type="InterPro" id="IPR011322">
    <property type="entry name" value="N-reg_PII-like_a/b"/>
</dbReference>
<keyword evidence="13 18" id="KW-0547">Nucleotide-binding</keyword>
<dbReference type="InterPro" id="IPR015867">
    <property type="entry name" value="N-reg_PII/ATP_PRibTrfase_C"/>
</dbReference>
<dbReference type="EC" id="2.4.2.17" evidence="6 18"/>
<reference evidence="21 22" key="1">
    <citation type="submission" date="2019-09" db="EMBL/GenBank/DDBJ databases">
        <title>Wenzhouxiangella sp. Genome sequencing and assembly.</title>
        <authorList>
            <person name="Zhang R."/>
        </authorList>
    </citation>
    <scope>NUCLEOTIDE SEQUENCE [LARGE SCALE GENOMIC DNA]</scope>
    <source>
        <strain evidence="21 22">W260</strain>
    </source>
</reference>
<evidence type="ECO:0000256" key="17">
    <source>
        <dbReference type="ARBA" id="ARBA00024861"/>
    </source>
</evidence>
<dbReference type="PANTHER" id="PTHR21403:SF8">
    <property type="entry name" value="ATP PHOSPHORIBOSYLTRANSFERASE"/>
    <property type="match status" value="1"/>
</dbReference>
<comment type="caution">
    <text evidence="21">The sequence shown here is derived from an EMBL/GenBank/DDBJ whole genome shotgun (WGS) entry which is preliminary data.</text>
</comment>
<evidence type="ECO:0000256" key="10">
    <source>
        <dbReference type="ARBA" id="ARBA00022676"/>
    </source>
</evidence>
<feature type="domain" description="Histidine biosynthesis HisG C-terminal" evidence="20">
    <location>
        <begin position="217"/>
        <end position="290"/>
    </location>
</feature>
<evidence type="ECO:0000256" key="1">
    <source>
        <dbReference type="ARBA" id="ARBA00000915"/>
    </source>
</evidence>
<dbReference type="PROSITE" id="PS01316">
    <property type="entry name" value="ATP_P_PHORIBOSYLTR"/>
    <property type="match status" value="1"/>
</dbReference>
<dbReference type="NCBIfam" id="TIGR03455">
    <property type="entry name" value="HisG_C-term"/>
    <property type="match status" value="1"/>
</dbReference>
<dbReference type="EMBL" id="VYXP01000005">
    <property type="protein sequence ID" value="KAA9131382.1"/>
    <property type="molecule type" value="Genomic_DNA"/>
</dbReference>
<comment type="activity regulation">
    <text evidence="18">Feedback inhibited by histidine.</text>
</comment>
<dbReference type="AlphaFoldDB" id="A0A5N0T8W8"/>
<evidence type="ECO:0000256" key="3">
    <source>
        <dbReference type="ARBA" id="ARBA00004496"/>
    </source>
</evidence>
<dbReference type="Gene3D" id="3.30.70.120">
    <property type="match status" value="1"/>
</dbReference>
<sequence>MSRIRVAIQKSGRLSESSLGLLQSCGLRFAKSKDKLFWYGQDFPVDLLLVRDDDIPRLLLDGVCELGIVGQNIAREVMLERNGGSGLEELRPLQFGGCRLSLAVPEASTASSAKDLDGARIATSYPALTRALLEEQGVSARIVELSGSVEIAPGLGTADAISDLVSTGTTLRANHLRELQELFRSTAALYRSAAPMSEESSTLLDRLLARLDGVLQAQECKYVMLHAPRDQVDTITALLPGAEHPSVMELEGTPGRVALHAVCRETLFWEHLEALKGAGATAILVLPVEKMLA</sequence>
<keyword evidence="15 18" id="KW-0460">Magnesium</keyword>
<keyword evidence="22" id="KW-1185">Reference proteome</keyword>
<dbReference type="InterPro" id="IPR013115">
    <property type="entry name" value="HisG_C"/>
</dbReference>
<dbReference type="Gene3D" id="3.40.190.10">
    <property type="entry name" value="Periplasmic binding protein-like II"/>
    <property type="match status" value="2"/>
</dbReference>
<evidence type="ECO:0000256" key="7">
    <source>
        <dbReference type="ARBA" id="ARBA00020998"/>
    </source>
</evidence>
<comment type="pathway">
    <text evidence="4 18">Amino-acid biosynthesis; L-histidine biosynthesis; L-histidine from 5-phospho-alpha-D-ribose 1-diphosphate: step 1/9.</text>
</comment>
<keyword evidence="9 18" id="KW-0028">Amino-acid biosynthesis</keyword>
<evidence type="ECO:0000259" key="20">
    <source>
        <dbReference type="Pfam" id="PF08029"/>
    </source>
</evidence>